<proteinExistence type="predicted"/>
<dbReference type="GO" id="GO:0008168">
    <property type="term" value="F:methyltransferase activity"/>
    <property type="evidence" value="ECO:0007669"/>
    <property type="project" value="UniProtKB-KW"/>
</dbReference>
<reference evidence="2" key="1">
    <citation type="journal article" date="2019" name="Int. J. Syst. Evol. Microbiol.">
        <title>The Global Catalogue of Microorganisms (GCM) 10K type strain sequencing project: providing services to taxonomists for standard genome sequencing and annotation.</title>
        <authorList>
            <consortium name="The Broad Institute Genomics Platform"/>
            <consortium name="The Broad Institute Genome Sequencing Center for Infectious Disease"/>
            <person name="Wu L."/>
            <person name="Ma J."/>
        </authorList>
    </citation>
    <scope>NUCLEOTIDE SEQUENCE [LARGE SCALE GENOMIC DNA]</scope>
    <source>
        <strain evidence="2">XZYJ18</strain>
    </source>
</reference>
<gene>
    <name evidence="1" type="ORF">ACFO4E_20855</name>
</gene>
<dbReference type="SUPFAM" id="SSF53335">
    <property type="entry name" value="S-adenosyl-L-methionine-dependent methyltransferases"/>
    <property type="match status" value="1"/>
</dbReference>
<dbReference type="RefSeq" id="WP_378577326.1">
    <property type="nucleotide sequence ID" value="NZ_JBHSFQ010000023.1"/>
</dbReference>
<evidence type="ECO:0000313" key="1">
    <source>
        <dbReference type="EMBL" id="MFC4564320.1"/>
    </source>
</evidence>
<sequence length="274" mass="29964">MHGTPAPDPGPPAPGVDTTVPHSARVYDWWLGGKDNYAVDREMGRAFVDAIPTVRFMARQNRDFMHRAVRHLVREAGIRQFLDIGTGIPTSPNLHEVAQAVAPESRVVYVDNDPVVLLHARALMISAPQGRSAYIQADLTDPAGLLDDPVLTATLDLDRPVALTLVAILMLLDDEDDPWGKVRGLLDALPSGSHVVISHPGPEFDPGAIGRVTAHAREAGMTLVPRTRTDVARFFADWEWVAPGIVPVMAWHPEARRPIDPEAAYYWAGVARKP</sequence>
<dbReference type="PIRSF" id="PIRSF017393">
    <property type="entry name" value="MTase_SAV2177"/>
    <property type="match status" value="1"/>
</dbReference>
<name>A0ABV9DZP6_9ACTN</name>
<keyword evidence="2" id="KW-1185">Reference proteome</keyword>
<dbReference type="InterPro" id="IPR006764">
    <property type="entry name" value="SAM_dep_MeTrfase_SAV2177_type"/>
</dbReference>
<dbReference type="GO" id="GO:0032259">
    <property type="term" value="P:methylation"/>
    <property type="evidence" value="ECO:0007669"/>
    <property type="project" value="UniProtKB-KW"/>
</dbReference>
<comment type="caution">
    <text evidence="1">The sequence shown here is derived from an EMBL/GenBank/DDBJ whole genome shotgun (WGS) entry which is preliminary data.</text>
</comment>
<protein>
    <submittedName>
        <fullName evidence="1">SAM-dependent methyltransferase</fullName>
        <ecNumber evidence="1">2.1.1.-</ecNumber>
    </submittedName>
</protein>
<keyword evidence="1" id="KW-0808">Transferase</keyword>
<organism evidence="1 2">
    <name type="scientific">Nocardiopsis mangrovi</name>
    <dbReference type="NCBI Taxonomy" id="1179818"/>
    <lineage>
        <taxon>Bacteria</taxon>
        <taxon>Bacillati</taxon>
        <taxon>Actinomycetota</taxon>
        <taxon>Actinomycetes</taxon>
        <taxon>Streptosporangiales</taxon>
        <taxon>Nocardiopsidaceae</taxon>
        <taxon>Nocardiopsis</taxon>
    </lineage>
</organism>
<dbReference type="Gene3D" id="3.40.50.150">
    <property type="entry name" value="Vaccinia Virus protein VP39"/>
    <property type="match status" value="1"/>
</dbReference>
<accession>A0ABV9DZP6</accession>
<dbReference type="Proteomes" id="UP001595923">
    <property type="component" value="Unassembled WGS sequence"/>
</dbReference>
<dbReference type="InterPro" id="IPR029063">
    <property type="entry name" value="SAM-dependent_MTases_sf"/>
</dbReference>
<dbReference type="Pfam" id="PF04672">
    <property type="entry name" value="Methyltransf_19"/>
    <property type="match status" value="1"/>
</dbReference>
<evidence type="ECO:0000313" key="2">
    <source>
        <dbReference type="Proteomes" id="UP001595923"/>
    </source>
</evidence>
<keyword evidence="1" id="KW-0489">Methyltransferase</keyword>
<dbReference type="EC" id="2.1.1.-" evidence="1"/>
<dbReference type="EMBL" id="JBHSFQ010000023">
    <property type="protein sequence ID" value="MFC4564320.1"/>
    <property type="molecule type" value="Genomic_DNA"/>
</dbReference>